<evidence type="ECO:0000313" key="2">
    <source>
        <dbReference type="Proteomes" id="UP000828048"/>
    </source>
</evidence>
<dbReference type="Proteomes" id="UP000828048">
    <property type="component" value="Chromosome 7"/>
</dbReference>
<proteinExistence type="predicted"/>
<keyword evidence="2" id="KW-1185">Reference proteome</keyword>
<gene>
    <name evidence="1" type="ORF">Vadar_003916</name>
</gene>
<sequence>MAVTREKGFLASWCPQEEVLAHPSIGGFLTHCGWNSTLESISKGVPMVIWPFFAEQQTNCWCCCAKWGVGMEIDNDVKRDGVELLVTKLMDGEKGKEMKKRAMEWKKLAEDATETPSGSSVLNLDKLVNQVLLSPRHST</sequence>
<reference evidence="1 2" key="1">
    <citation type="journal article" date="2021" name="Hortic Res">
        <title>High-quality reference genome and annotation aids understanding of berry development for evergreen blueberry (Vaccinium darrowii).</title>
        <authorList>
            <person name="Yu J."/>
            <person name="Hulse-Kemp A.M."/>
            <person name="Babiker E."/>
            <person name="Staton M."/>
        </authorList>
    </citation>
    <scope>NUCLEOTIDE SEQUENCE [LARGE SCALE GENOMIC DNA]</scope>
    <source>
        <strain evidence="2">cv. NJ 8807/NJ 8810</strain>
        <tissue evidence="1">Young leaf</tissue>
    </source>
</reference>
<comment type="caution">
    <text evidence="1">The sequence shown here is derived from an EMBL/GenBank/DDBJ whole genome shotgun (WGS) entry which is preliminary data.</text>
</comment>
<organism evidence="1 2">
    <name type="scientific">Vaccinium darrowii</name>
    <dbReference type="NCBI Taxonomy" id="229202"/>
    <lineage>
        <taxon>Eukaryota</taxon>
        <taxon>Viridiplantae</taxon>
        <taxon>Streptophyta</taxon>
        <taxon>Embryophyta</taxon>
        <taxon>Tracheophyta</taxon>
        <taxon>Spermatophyta</taxon>
        <taxon>Magnoliopsida</taxon>
        <taxon>eudicotyledons</taxon>
        <taxon>Gunneridae</taxon>
        <taxon>Pentapetalae</taxon>
        <taxon>asterids</taxon>
        <taxon>Ericales</taxon>
        <taxon>Ericaceae</taxon>
        <taxon>Vaccinioideae</taxon>
        <taxon>Vaccinieae</taxon>
        <taxon>Vaccinium</taxon>
    </lineage>
</organism>
<accession>A0ACB7Y565</accession>
<dbReference type="EMBL" id="CM037157">
    <property type="protein sequence ID" value="KAH7848521.1"/>
    <property type="molecule type" value="Genomic_DNA"/>
</dbReference>
<evidence type="ECO:0000313" key="1">
    <source>
        <dbReference type="EMBL" id="KAH7848521.1"/>
    </source>
</evidence>
<protein>
    <submittedName>
        <fullName evidence="1">Uncharacterized protein</fullName>
    </submittedName>
</protein>
<name>A0ACB7Y565_9ERIC</name>